<feature type="domain" description="TF-B3" evidence="7">
    <location>
        <begin position="139"/>
        <end position="239"/>
    </location>
</feature>
<evidence type="ECO:0000256" key="4">
    <source>
        <dbReference type="ARBA" id="ARBA00023125"/>
    </source>
</evidence>
<gene>
    <name evidence="8" type="ORF">C2S53_019107</name>
</gene>
<dbReference type="SUPFAM" id="SSF101936">
    <property type="entry name" value="DNA-binding pseudobarrel domain"/>
    <property type="match status" value="2"/>
</dbReference>
<evidence type="ECO:0000313" key="9">
    <source>
        <dbReference type="Proteomes" id="UP001190926"/>
    </source>
</evidence>
<dbReference type="Gene3D" id="2.40.330.10">
    <property type="entry name" value="DNA-binding pseudobarrel domain"/>
    <property type="match status" value="2"/>
</dbReference>
<keyword evidence="3" id="KW-0805">Transcription regulation</keyword>
<dbReference type="Pfam" id="PF02362">
    <property type="entry name" value="B3"/>
    <property type="match status" value="2"/>
</dbReference>
<reference evidence="8 9" key="1">
    <citation type="journal article" date="2021" name="Nat. Commun.">
        <title>Incipient diploidization of the medicinal plant Perilla within 10,000 years.</title>
        <authorList>
            <person name="Zhang Y."/>
            <person name="Shen Q."/>
            <person name="Leng L."/>
            <person name="Zhang D."/>
            <person name="Chen S."/>
            <person name="Shi Y."/>
            <person name="Ning Z."/>
            <person name="Chen S."/>
        </authorList>
    </citation>
    <scope>NUCLEOTIDE SEQUENCE [LARGE SCALE GENOMIC DNA]</scope>
    <source>
        <strain evidence="9">cv. PC099</strain>
    </source>
</reference>
<dbReference type="PANTHER" id="PTHR31674">
    <property type="entry name" value="B3 DOMAIN-CONTAINING PROTEIN REM-LIKE 3-RELATED"/>
    <property type="match status" value="1"/>
</dbReference>
<evidence type="ECO:0000256" key="5">
    <source>
        <dbReference type="ARBA" id="ARBA00023163"/>
    </source>
</evidence>
<dbReference type="PROSITE" id="PS50863">
    <property type="entry name" value="B3"/>
    <property type="match status" value="2"/>
</dbReference>
<keyword evidence="2" id="KW-0677">Repeat</keyword>
<dbReference type="InterPro" id="IPR003340">
    <property type="entry name" value="B3_DNA-bd"/>
</dbReference>
<evidence type="ECO:0000313" key="8">
    <source>
        <dbReference type="EMBL" id="KAH6828026.1"/>
    </source>
</evidence>
<dbReference type="EMBL" id="SDAM02000132">
    <property type="protein sequence ID" value="KAH6828026.1"/>
    <property type="molecule type" value="Genomic_DNA"/>
</dbReference>
<dbReference type="PANTHER" id="PTHR31674:SF62">
    <property type="entry name" value="B3 DOMAIN-CONTAINING PROTEIN REM14-RELATED"/>
    <property type="match status" value="1"/>
</dbReference>
<evidence type="ECO:0000256" key="1">
    <source>
        <dbReference type="ARBA" id="ARBA00004123"/>
    </source>
</evidence>
<keyword evidence="6" id="KW-0539">Nucleus</keyword>
<dbReference type="Proteomes" id="UP001190926">
    <property type="component" value="Unassembled WGS sequence"/>
</dbReference>
<proteinExistence type="predicted"/>
<sequence>MSLSVWEYCLLQRVSGYFSEKYEATLARESITLQTEDATKRWVIYLARRRGHVFFQEGWSSFIDDNGLSEGDLVTVRVSADLNLWKVSIYDSCGWRKNPTQVANIGAGWATHSAGAGSSSAAQKAPAGIRSSSGVNVSLRFVRELPKYALTTNLELPNTFALAMDRSGGGIVILENAAGSQWEASIRERDNNNSVRYYLAAGGWTEFCRKNHVRAGSILVFTLVCTSEPLIRVEFVDSVQGKELIGQAPRGGLIVRKDM</sequence>
<dbReference type="GO" id="GO:0003677">
    <property type="term" value="F:DNA binding"/>
    <property type="evidence" value="ECO:0007669"/>
    <property type="project" value="UniProtKB-KW"/>
</dbReference>
<feature type="domain" description="TF-B3" evidence="7">
    <location>
        <begin position="31"/>
        <end position="93"/>
    </location>
</feature>
<evidence type="ECO:0000256" key="6">
    <source>
        <dbReference type="ARBA" id="ARBA00023242"/>
    </source>
</evidence>
<dbReference type="InterPro" id="IPR039218">
    <property type="entry name" value="REM_fam"/>
</dbReference>
<keyword evidence="9" id="KW-1185">Reference proteome</keyword>
<dbReference type="InterPro" id="IPR015300">
    <property type="entry name" value="DNA-bd_pseudobarrel_sf"/>
</dbReference>
<keyword evidence="5" id="KW-0804">Transcription</keyword>
<organism evidence="8 9">
    <name type="scientific">Perilla frutescens var. hirtella</name>
    <name type="common">Perilla citriodora</name>
    <name type="synonym">Perilla setoyensis</name>
    <dbReference type="NCBI Taxonomy" id="608512"/>
    <lineage>
        <taxon>Eukaryota</taxon>
        <taxon>Viridiplantae</taxon>
        <taxon>Streptophyta</taxon>
        <taxon>Embryophyta</taxon>
        <taxon>Tracheophyta</taxon>
        <taxon>Spermatophyta</taxon>
        <taxon>Magnoliopsida</taxon>
        <taxon>eudicotyledons</taxon>
        <taxon>Gunneridae</taxon>
        <taxon>Pentapetalae</taxon>
        <taxon>asterids</taxon>
        <taxon>lamiids</taxon>
        <taxon>Lamiales</taxon>
        <taxon>Lamiaceae</taxon>
        <taxon>Nepetoideae</taxon>
        <taxon>Elsholtzieae</taxon>
        <taxon>Perilla</taxon>
    </lineage>
</organism>
<comment type="subcellular location">
    <subcellularLocation>
        <location evidence="1">Nucleus</location>
    </subcellularLocation>
</comment>
<comment type="caution">
    <text evidence="8">The sequence shown here is derived from an EMBL/GenBank/DDBJ whole genome shotgun (WGS) entry which is preliminary data.</text>
</comment>
<evidence type="ECO:0000256" key="3">
    <source>
        <dbReference type="ARBA" id="ARBA00023015"/>
    </source>
</evidence>
<evidence type="ECO:0000256" key="2">
    <source>
        <dbReference type="ARBA" id="ARBA00022737"/>
    </source>
</evidence>
<accession>A0AAD4P6H0</accession>
<dbReference type="AlphaFoldDB" id="A0AAD4P6H0"/>
<dbReference type="GO" id="GO:0005634">
    <property type="term" value="C:nucleus"/>
    <property type="evidence" value="ECO:0007669"/>
    <property type="project" value="UniProtKB-SubCell"/>
</dbReference>
<protein>
    <recommendedName>
        <fullName evidence="7">TF-B3 domain-containing protein</fullName>
    </recommendedName>
</protein>
<evidence type="ECO:0000259" key="7">
    <source>
        <dbReference type="PROSITE" id="PS50863"/>
    </source>
</evidence>
<name>A0AAD4P6H0_PERFH</name>
<dbReference type="CDD" id="cd10017">
    <property type="entry name" value="B3_DNA"/>
    <property type="match status" value="2"/>
</dbReference>
<keyword evidence="4" id="KW-0238">DNA-binding</keyword>
<dbReference type="SMART" id="SM01019">
    <property type="entry name" value="B3"/>
    <property type="match status" value="2"/>
</dbReference>